<feature type="compositionally biased region" description="Polar residues" evidence="1">
    <location>
        <begin position="184"/>
        <end position="193"/>
    </location>
</feature>
<organism evidence="2 3">
    <name type="scientific">Datura stramonium</name>
    <name type="common">Jimsonweed</name>
    <name type="synonym">Common thornapple</name>
    <dbReference type="NCBI Taxonomy" id="4076"/>
    <lineage>
        <taxon>Eukaryota</taxon>
        <taxon>Viridiplantae</taxon>
        <taxon>Streptophyta</taxon>
        <taxon>Embryophyta</taxon>
        <taxon>Tracheophyta</taxon>
        <taxon>Spermatophyta</taxon>
        <taxon>Magnoliopsida</taxon>
        <taxon>eudicotyledons</taxon>
        <taxon>Gunneridae</taxon>
        <taxon>Pentapetalae</taxon>
        <taxon>asterids</taxon>
        <taxon>lamiids</taxon>
        <taxon>Solanales</taxon>
        <taxon>Solanaceae</taxon>
        <taxon>Solanoideae</taxon>
        <taxon>Datureae</taxon>
        <taxon>Datura</taxon>
    </lineage>
</organism>
<evidence type="ECO:0000313" key="3">
    <source>
        <dbReference type="Proteomes" id="UP000823775"/>
    </source>
</evidence>
<evidence type="ECO:0000313" key="2">
    <source>
        <dbReference type="EMBL" id="MCD9641318.1"/>
    </source>
</evidence>
<accession>A0ABS8V4Z9</accession>
<sequence>MGRLDFKSCKGRHQGFWWEPKRTIWGKTFNLSGSVLIWWIEYCRTSQHGPTGWDHPFLDFFTSRLLFFLNLLGRCTLQQTDPITPIIWGLLFTMGDFEATTRRFKSRPMLLYLELLYYVGEVNLEGFYIKSSHFCDFPLLSKGETIGFHPLKGKAELCYLLLLSASPERRDNKLPSPQGKSRAVLSSTPSLGQTHGVCPPLLEPFL</sequence>
<evidence type="ECO:0000256" key="1">
    <source>
        <dbReference type="SAM" id="MobiDB-lite"/>
    </source>
</evidence>
<gene>
    <name evidence="2" type="ORF">HAX54_027470</name>
</gene>
<protein>
    <submittedName>
        <fullName evidence="2">Uncharacterized protein</fullName>
    </submittedName>
</protein>
<comment type="caution">
    <text evidence="2">The sequence shown here is derived from an EMBL/GenBank/DDBJ whole genome shotgun (WGS) entry which is preliminary data.</text>
</comment>
<keyword evidence="3" id="KW-1185">Reference proteome</keyword>
<feature type="region of interest" description="Disordered" evidence="1">
    <location>
        <begin position="169"/>
        <end position="195"/>
    </location>
</feature>
<dbReference type="Proteomes" id="UP000823775">
    <property type="component" value="Unassembled WGS sequence"/>
</dbReference>
<dbReference type="EMBL" id="JACEIK010003331">
    <property type="protein sequence ID" value="MCD9641318.1"/>
    <property type="molecule type" value="Genomic_DNA"/>
</dbReference>
<proteinExistence type="predicted"/>
<name>A0ABS8V4Z9_DATST</name>
<reference evidence="2 3" key="1">
    <citation type="journal article" date="2021" name="BMC Genomics">
        <title>Datura genome reveals duplications of psychoactive alkaloid biosynthetic genes and high mutation rate following tissue culture.</title>
        <authorList>
            <person name="Rajewski A."/>
            <person name="Carter-House D."/>
            <person name="Stajich J."/>
            <person name="Litt A."/>
        </authorList>
    </citation>
    <scope>NUCLEOTIDE SEQUENCE [LARGE SCALE GENOMIC DNA]</scope>
    <source>
        <strain evidence="2">AR-01</strain>
    </source>
</reference>